<evidence type="ECO:0000256" key="5">
    <source>
        <dbReference type="ARBA" id="ARBA00022842"/>
    </source>
</evidence>
<accession>A0A0C2ZG56</accession>
<evidence type="ECO:0000256" key="4">
    <source>
        <dbReference type="ARBA" id="ARBA00022801"/>
    </source>
</evidence>
<dbReference type="InterPro" id="IPR039121">
    <property type="entry name" value="NUDT19"/>
</dbReference>
<keyword evidence="5" id="KW-0460">Magnesium</keyword>
<gene>
    <name evidence="8" type="ORF">SCLCIDRAFT_1216711</name>
</gene>
<dbReference type="GO" id="GO:0005739">
    <property type="term" value="C:mitochondrion"/>
    <property type="evidence" value="ECO:0007669"/>
    <property type="project" value="TreeGrafter"/>
</dbReference>
<dbReference type="InterPro" id="IPR015797">
    <property type="entry name" value="NUDIX_hydrolase-like_dom_sf"/>
</dbReference>
<keyword evidence="3" id="KW-0479">Metal-binding</keyword>
<evidence type="ECO:0000259" key="7">
    <source>
        <dbReference type="PROSITE" id="PS51462"/>
    </source>
</evidence>
<dbReference type="GO" id="GO:0016818">
    <property type="term" value="F:hydrolase activity, acting on acid anhydrides, in phosphorus-containing anhydrides"/>
    <property type="evidence" value="ECO:0007669"/>
    <property type="project" value="InterPro"/>
</dbReference>
<dbReference type="CDD" id="cd18870">
    <property type="entry name" value="NUDIX_AcylCoAdiphos_Nudt19"/>
    <property type="match status" value="1"/>
</dbReference>
<dbReference type="InterPro" id="IPR000086">
    <property type="entry name" value="NUDIX_hydrolase_dom"/>
</dbReference>
<evidence type="ECO:0000313" key="8">
    <source>
        <dbReference type="EMBL" id="KIM60648.1"/>
    </source>
</evidence>
<evidence type="ECO:0000256" key="3">
    <source>
        <dbReference type="ARBA" id="ARBA00022723"/>
    </source>
</evidence>
<dbReference type="PROSITE" id="PS51462">
    <property type="entry name" value="NUDIX"/>
    <property type="match status" value="1"/>
</dbReference>
<evidence type="ECO:0000256" key="6">
    <source>
        <dbReference type="ARBA" id="ARBA00023211"/>
    </source>
</evidence>
<dbReference type="EMBL" id="KN822060">
    <property type="protein sequence ID" value="KIM60648.1"/>
    <property type="molecule type" value="Genomic_DNA"/>
</dbReference>
<keyword evidence="9" id="KW-1185">Reference proteome</keyword>
<keyword evidence="6" id="KW-0464">Manganese</keyword>
<dbReference type="PANTHER" id="PTHR12318:SF0">
    <property type="entry name" value="ACYL-COENZYME A DIPHOSPHATASE NUDT19"/>
    <property type="match status" value="1"/>
</dbReference>
<reference evidence="8 9" key="1">
    <citation type="submission" date="2014-04" db="EMBL/GenBank/DDBJ databases">
        <authorList>
            <consortium name="DOE Joint Genome Institute"/>
            <person name="Kuo A."/>
            <person name="Kohler A."/>
            <person name="Nagy L.G."/>
            <person name="Floudas D."/>
            <person name="Copeland A."/>
            <person name="Barry K.W."/>
            <person name="Cichocki N."/>
            <person name="Veneault-Fourrey C."/>
            <person name="LaButti K."/>
            <person name="Lindquist E.A."/>
            <person name="Lipzen A."/>
            <person name="Lundell T."/>
            <person name="Morin E."/>
            <person name="Murat C."/>
            <person name="Sun H."/>
            <person name="Tunlid A."/>
            <person name="Henrissat B."/>
            <person name="Grigoriev I.V."/>
            <person name="Hibbett D.S."/>
            <person name="Martin F."/>
            <person name="Nordberg H.P."/>
            <person name="Cantor M.N."/>
            <person name="Hua S.X."/>
        </authorList>
    </citation>
    <scope>NUCLEOTIDE SEQUENCE [LARGE SCALE GENOMIC DNA]</scope>
    <source>
        <strain evidence="8 9">Foug A</strain>
    </source>
</reference>
<comment type="cofactor">
    <cofactor evidence="2">
        <name>Mg(2+)</name>
        <dbReference type="ChEBI" id="CHEBI:18420"/>
    </cofactor>
</comment>
<protein>
    <recommendedName>
        <fullName evidence="7">Nudix hydrolase domain-containing protein</fullName>
    </recommendedName>
</protein>
<evidence type="ECO:0000313" key="9">
    <source>
        <dbReference type="Proteomes" id="UP000053989"/>
    </source>
</evidence>
<dbReference type="OrthoDB" id="1695362at2759"/>
<feature type="domain" description="Nudix hydrolase" evidence="7">
    <location>
        <begin position="8"/>
        <end position="193"/>
    </location>
</feature>
<evidence type="ECO:0000256" key="1">
    <source>
        <dbReference type="ARBA" id="ARBA00001936"/>
    </source>
</evidence>
<dbReference type="Proteomes" id="UP000053989">
    <property type="component" value="Unassembled WGS sequence"/>
</dbReference>
<dbReference type="Gene3D" id="3.90.79.10">
    <property type="entry name" value="Nucleoside Triphosphate Pyrophosphohydrolase"/>
    <property type="match status" value="1"/>
</dbReference>
<name>A0A0C2ZG56_9AGAM</name>
<dbReference type="GO" id="GO:0046872">
    <property type="term" value="F:metal ion binding"/>
    <property type="evidence" value="ECO:0007669"/>
    <property type="project" value="UniProtKB-KW"/>
</dbReference>
<reference evidence="9" key="2">
    <citation type="submission" date="2015-01" db="EMBL/GenBank/DDBJ databases">
        <title>Evolutionary Origins and Diversification of the Mycorrhizal Mutualists.</title>
        <authorList>
            <consortium name="DOE Joint Genome Institute"/>
            <consortium name="Mycorrhizal Genomics Consortium"/>
            <person name="Kohler A."/>
            <person name="Kuo A."/>
            <person name="Nagy L.G."/>
            <person name="Floudas D."/>
            <person name="Copeland A."/>
            <person name="Barry K.W."/>
            <person name="Cichocki N."/>
            <person name="Veneault-Fourrey C."/>
            <person name="LaButti K."/>
            <person name="Lindquist E.A."/>
            <person name="Lipzen A."/>
            <person name="Lundell T."/>
            <person name="Morin E."/>
            <person name="Murat C."/>
            <person name="Riley R."/>
            <person name="Ohm R."/>
            <person name="Sun H."/>
            <person name="Tunlid A."/>
            <person name="Henrissat B."/>
            <person name="Grigoriev I.V."/>
            <person name="Hibbett D.S."/>
            <person name="Martin F."/>
        </authorList>
    </citation>
    <scope>NUCLEOTIDE SEQUENCE [LARGE SCALE GENOMIC DNA]</scope>
    <source>
        <strain evidence="9">Foug A</strain>
    </source>
</reference>
<dbReference type="InParanoid" id="A0A0C2ZG56"/>
<dbReference type="HOGENOM" id="CLU_018689_0_0_1"/>
<comment type="cofactor">
    <cofactor evidence="1">
        <name>Mn(2+)</name>
        <dbReference type="ChEBI" id="CHEBI:29035"/>
    </cofactor>
</comment>
<evidence type="ECO:0000256" key="2">
    <source>
        <dbReference type="ARBA" id="ARBA00001946"/>
    </source>
</evidence>
<dbReference type="STRING" id="1036808.A0A0C2ZG56"/>
<dbReference type="SUPFAM" id="SSF55811">
    <property type="entry name" value="Nudix"/>
    <property type="match status" value="1"/>
</dbReference>
<dbReference type="AlphaFoldDB" id="A0A0C2ZG56"/>
<dbReference type="Pfam" id="PF00293">
    <property type="entry name" value="NUDIX"/>
    <property type="match status" value="1"/>
</dbReference>
<sequence length="294" mass="33022">MSTIASDEPRPSASLILVNEHNEVLLVQRNPQARSFAGTHVFPGGNFDANQDTSSAMTAIRETFEETGLLIASPVSPDPISKSTLEQARYAIHEQKLDFQTFLRCNGFEAGVSSLYPFTTWITPPINSRRFRTQFYIAFLPESSKRPPSEQGVDAMPTPDGGQEIMLTRFIRPSLAIAEFRTGNINLPPPQYYLLETLCPLLSGNVSTREQREKVLRLSQGPFGRLVIQPKLYRDPESKDEMFLYEGDELRGGPSGQLHRAIVKRQGTIFSGIELRRNFDIFKDDVSDIITARL</sequence>
<dbReference type="PANTHER" id="PTHR12318">
    <property type="entry name" value="TESTOSTERONE-REGULATED PROTEIN RP2"/>
    <property type="match status" value="1"/>
</dbReference>
<organism evidence="8 9">
    <name type="scientific">Scleroderma citrinum Foug A</name>
    <dbReference type="NCBI Taxonomy" id="1036808"/>
    <lineage>
        <taxon>Eukaryota</taxon>
        <taxon>Fungi</taxon>
        <taxon>Dikarya</taxon>
        <taxon>Basidiomycota</taxon>
        <taxon>Agaricomycotina</taxon>
        <taxon>Agaricomycetes</taxon>
        <taxon>Agaricomycetidae</taxon>
        <taxon>Boletales</taxon>
        <taxon>Sclerodermatineae</taxon>
        <taxon>Sclerodermataceae</taxon>
        <taxon>Scleroderma</taxon>
    </lineage>
</organism>
<proteinExistence type="predicted"/>
<keyword evidence="4" id="KW-0378">Hydrolase</keyword>